<name>Q1Q3C6_KUEST</name>
<reference evidence="1" key="2">
    <citation type="submission" date="2006-01" db="EMBL/GenBank/DDBJ databases">
        <authorList>
            <person name="Genoscope"/>
        </authorList>
    </citation>
    <scope>NUCLEOTIDE SEQUENCE</scope>
</reference>
<accession>Q1Q3C6</accession>
<evidence type="ECO:0000313" key="1">
    <source>
        <dbReference type="EMBL" id="CAJ74515.1"/>
    </source>
</evidence>
<evidence type="ECO:0000313" key="3">
    <source>
        <dbReference type="Proteomes" id="UP000501926"/>
    </source>
</evidence>
<evidence type="ECO:0000313" key="2">
    <source>
        <dbReference type="EMBL" id="QII11615.1"/>
    </source>
</evidence>
<gene>
    <name evidence="2" type="ORF">KsCSTR_22360</name>
    <name evidence="1" type="ORF">kuste3752</name>
</gene>
<organism evidence="1">
    <name type="scientific">Kuenenia stuttgartiensis</name>
    <dbReference type="NCBI Taxonomy" id="174633"/>
    <lineage>
        <taxon>Bacteria</taxon>
        <taxon>Pseudomonadati</taxon>
        <taxon>Planctomycetota</taxon>
        <taxon>Candidatus Brocadiia</taxon>
        <taxon>Candidatus Brocadiales</taxon>
        <taxon>Candidatus Brocadiaceae</taxon>
        <taxon>Candidatus Kuenenia</taxon>
    </lineage>
</organism>
<dbReference type="EMBL" id="CP049055">
    <property type="protein sequence ID" value="QII11615.1"/>
    <property type="molecule type" value="Genomic_DNA"/>
</dbReference>
<sequence>MHHTGLKVHGGADKSFILPGNNDCPQAPVSNIQSPVSNPQSSICNLPTADCRLPIAYCRLYLENFIVRFTRII</sequence>
<reference evidence="1" key="1">
    <citation type="journal article" date="2006" name="Nature">
        <title>Deciphering the evolution and metabolism of an anammox bacterium from a community genome.</title>
        <authorList>
            <person name="Strous M."/>
            <person name="Pelletier E."/>
            <person name="Mangenot S."/>
            <person name="Rattei T."/>
            <person name="Lehner A."/>
            <person name="Taylor M.W."/>
            <person name="Horn M."/>
            <person name="Daims H."/>
            <person name="Bartol-Mavel D."/>
            <person name="Wincker P."/>
            <person name="Barbe V."/>
            <person name="Fonknechten N."/>
            <person name="Vallenet D."/>
            <person name="Segurens B."/>
            <person name="Schenowitz-Truong C."/>
            <person name="Medigue C."/>
            <person name="Collingro A."/>
            <person name="Snel B."/>
            <person name="Dutilh B.E."/>
            <person name="OpDenCamp H.J.M."/>
            <person name="vanDerDrift C."/>
            <person name="Cirpus I."/>
            <person name="vanDePas-Schoonen K.T."/>
            <person name="Harhangi H.R."/>
            <person name="vanNiftrik L."/>
            <person name="Schmid M."/>
            <person name="Keltjens J."/>
            <person name="vanDeVossenberg J."/>
            <person name="Kartal B."/>
            <person name="Meier H."/>
            <person name="Frishman D."/>
            <person name="Huynen M.A."/>
            <person name="Mewes H."/>
            <person name="Weissenbach J."/>
            <person name="Jetten M.S.M."/>
            <person name="Wagner M."/>
            <person name="LePaslier D."/>
        </authorList>
    </citation>
    <scope>NUCLEOTIDE SEQUENCE</scope>
</reference>
<dbReference type="AlphaFoldDB" id="Q1Q3C6"/>
<dbReference type="EMBL" id="CT573071">
    <property type="protein sequence ID" value="CAJ74515.1"/>
    <property type="molecule type" value="Genomic_DNA"/>
</dbReference>
<dbReference type="Proteomes" id="UP000501926">
    <property type="component" value="Chromosome"/>
</dbReference>
<proteinExistence type="predicted"/>
<reference evidence="2 3" key="3">
    <citation type="submission" date="2020-02" db="EMBL/GenBank/DDBJ databases">
        <title>Newly sequenced genome of strain CSTR1 showed variability in Candidatus Kuenenia stuttgartiensis genomes.</title>
        <authorList>
            <person name="Ding C."/>
            <person name="Adrian L."/>
        </authorList>
    </citation>
    <scope>NUCLEOTIDE SEQUENCE [LARGE SCALE GENOMIC DNA]</scope>
    <source>
        <strain evidence="2 3">CSTR1</strain>
    </source>
</reference>
<protein>
    <submittedName>
        <fullName evidence="1">Uncharacterized protein</fullName>
    </submittedName>
</protein>